<reference evidence="2 3" key="1">
    <citation type="journal article" date="2012" name="Appl. Environ. Microbiol.">
        <title>Short-read sequencing for genomic analysis of the brown rot fungus Fibroporia radiculosa.</title>
        <authorList>
            <person name="Tang J.D."/>
            <person name="Perkins A.D."/>
            <person name="Sonstegard T.S."/>
            <person name="Schroeder S.G."/>
            <person name="Burgess S.C."/>
            <person name="Diehl S.V."/>
        </authorList>
    </citation>
    <scope>NUCLEOTIDE SEQUENCE [LARGE SCALE GENOMIC DNA]</scope>
    <source>
        <strain evidence="2 3">TFFH 294</strain>
    </source>
</reference>
<evidence type="ECO:0000313" key="2">
    <source>
        <dbReference type="EMBL" id="CCM05341.1"/>
    </source>
</evidence>
<gene>
    <name evidence="2" type="ORF">FIBRA_07555</name>
</gene>
<dbReference type="GeneID" id="24100252"/>
<dbReference type="AlphaFoldDB" id="J4IBV9"/>
<name>J4IBV9_9APHY</name>
<evidence type="ECO:0000256" key="1">
    <source>
        <dbReference type="SAM" id="SignalP"/>
    </source>
</evidence>
<feature type="chain" id="PRO_5005685992" evidence="1">
    <location>
        <begin position="21"/>
        <end position="395"/>
    </location>
</feature>
<dbReference type="Proteomes" id="UP000006352">
    <property type="component" value="Unassembled WGS sequence"/>
</dbReference>
<sequence length="395" mass="43589">MRATVIIIAAAVSTPVLVNADHTPYYSGLSSQEVKASLVLSTWTFALDNSCEEQDFSSAPLLATVLQHATFLSYLDIGPSDELFLAEPAVASAVASLSHLSDISLGEAGSHTLQCLSQLCSHPRCLSINFKSGYEQIPDDVELLGKIPTSMEKFSLQTWFHQSIRLCETYVCPTVHSLTLESPIPLPDAFHAFPNVETLHVALKEKGDAFLWESVDHLEVLFIYGASVAPSLSVRVRRVTCHLLSLKLLSFLHSTAPVVLTCDLQYLELRTDCHVHSTFNDSQLWLLASVINLRAVPLLGLGLFLNVAYGRSPSIASQKSMFASTLAAQLPHLVYVGISTTKCKYRRLVRGRQEEEEIPLTWFCITRSDGDIQALELSPYEGNKVHHALQNTLRQ</sequence>
<protein>
    <submittedName>
        <fullName evidence="2">Uncharacterized protein</fullName>
    </submittedName>
</protein>
<accession>J4IBV9</accession>
<keyword evidence="1" id="KW-0732">Signal</keyword>
<evidence type="ECO:0000313" key="3">
    <source>
        <dbReference type="Proteomes" id="UP000006352"/>
    </source>
</evidence>
<keyword evidence="3" id="KW-1185">Reference proteome</keyword>
<dbReference type="InParanoid" id="J4IBV9"/>
<dbReference type="HOGENOM" id="CLU_698375_0_0_1"/>
<dbReference type="EMBL" id="HE797187">
    <property type="protein sequence ID" value="CCM05341.1"/>
    <property type="molecule type" value="Genomic_DNA"/>
</dbReference>
<organism evidence="2 3">
    <name type="scientific">Fibroporia radiculosa</name>
    <dbReference type="NCBI Taxonomy" id="599839"/>
    <lineage>
        <taxon>Eukaryota</taxon>
        <taxon>Fungi</taxon>
        <taxon>Dikarya</taxon>
        <taxon>Basidiomycota</taxon>
        <taxon>Agaricomycotina</taxon>
        <taxon>Agaricomycetes</taxon>
        <taxon>Polyporales</taxon>
        <taxon>Fibroporiaceae</taxon>
        <taxon>Fibroporia</taxon>
    </lineage>
</organism>
<feature type="signal peptide" evidence="1">
    <location>
        <begin position="1"/>
        <end position="20"/>
    </location>
</feature>
<proteinExistence type="predicted"/>
<dbReference type="RefSeq" id="XP_012184624.1">
    <property type="nucleotide sequence ID" value="XM_012329234.1"/>
</dbReference>